<organism evidence="8 9">
    <name type="scientific">Silicimonas algicola</name>
    <dbReference type="NCBI Taxonomy" id="1826607"/>
    <lineage>
        <taxon>Bacteria</taxon>
        <taxon>Pseudomonadati</taxon>
        <taxon>Pseudomonadota</taxon>
        <taxon>Alphaproteobacteria</taxon>
        <taxon>Rhodobacterales</taxon>
        <taxon>Paracoccaceae</taxon>
    </lineage>
</organism>
<keyword evidence="3" id="KW-1003">Cell membrane</keyword>
<evidence type="ECO:0000256" key="4">
    <source>
        <dbReference type="ARBA" id="ARBA00022692"/>
    </source>
</evidence>
<keyword evidence="4 7" id="KW-0812">Transmembrane</keyword>
<dbReference type="OrthoDB" id="5382961at2"/>
<feature type="transmembrane region" description="Helical" evidence="7">
    <location>
        <begin position="36"/>
        <end position="59"/>
    </location>
</feature>
<evidence type="ECO:0000256" key="6">
    <source>
        <dbReference type="ARBA" id="ARBA00023136"/>
    </source>
</evidence>
<reference evidence="8 9" key="1">
    <citation type="submission" date="2018-05" db="EMBL/GenBank/DDBJ databases">
        <title>Genomic Encyclopedia of Type Strains, Phase IV (KMG-IV): sequencing the most valuable type-strain genomes for metagenomic binning, comparative biology and taxonomic classification.</title>
        <authorList>
            <person name="Goeker M."/>
        </authorList>
    </citation>
    <scope>NUCLEOTIDE SEQUENCE [LARGE SCALE GENOMIC DNA]</scope>
    <source>
        <strain evidence="8 9">DSM 103371</strain>
    </source>
</reference>
<evidence type="ECO:0000256" key="3">
    <source>
        <dbReference type="ARBA" id="ARBA00022475"/>
    </source>
</evidence>
<dbReference type="AlphaFoldDB" id="A0A316GLA1"/>
<dbReference type="RefSeq" id="WP_109759702.1">
    <property type="nucleotide sequence ID" value="NZ_CP034588.1"/>
</dbReference>
<comment type="caution">
    <text evidence="8">The sequence shown here is derived from an EMBL/GenBank/DDBJ whole genome shotgun (WGS) entry which is preliminary data.</text>
</comment>
<evidence type="ECO:0000256" key="7">
    <source>
        <dbReference type="SAM" id="Phobius"/>
    </source>
</evidence>
<evidence type="ECO:0000256" key="1">
    <source>
        <dbReference type="ARBA" id="ARBA00004651"/>
    </source>
</evidence>
<dbReference type="PANTHER" id="PTHR33452">
    <property type="entry name" value="OXIDOREDUCTASE CATD-RELATED"/>
    <property type="match status" value="1"/>
</dbReference>
<dbReference type="Pfam" id="PF07681">
    <property type="entry name" value="DoxX"/>
    <property type="match status" value="1"/>
</dbReference>
<evidence type="ECO:0000256" key="2">
    <source>
        <dbReference type="ARBA" id="ARBA00006679"/>
    </source>
</evidence>
<proteinExistence type="inferred from homology"/>
<gene>
    <name evidence="8" type="ORF">C8D95_1062</name>
</gene>
<dbReference type="EMBL" id="QGGV01000006">
    <property type="protein sequence ID" value="PWK55607.1"/>
    <property type="molecule type" value="Genomic_DNA"/>
</dbReference>
<name>A0A316GLA1_9RHOB</name>
<accession>A0A316GLA1</accession>
<dbReference type="Proteomes" id="UP000245390">
    <property type="component" value="Unassembled WGS sequence"/>
</dbReference>
<dbReference type="PANTHER" id="PTHR33452:SF1">
    <property type="entry name" value="INNER MEMBRANE PROTEIN YPHA-RELATED"/>
    <property type="match status" value="1"/>
</dbReference>
<feature type="transmembrane region" description="Helical" evidence="7">
    <location>
        <begin position="65"/>
        <end position="85"/>
    </location>
</feature>
<comment type="similarity">
    <text evidence="2">Belongs to the DoxX family.</text>
</comment>
<evidence type="ECO:0000256" key="5">
    <source>
        <dbReference type="ARBA" id="ARBA00022989"/>
    </source>
</evidence>
<keyword evidence="6 7" id="KW-0472">Membrane</keyword>
<comment type="subcellular location">
    <subcellularLocation>
        <location evidence="1">Cell membrane</location>
        <topology evidence="1">Multi-pass membrane protein</topology>
    </subcellularLocation>
</comment>
<keyword evidence="5 7" id="KW-1133">Transmembrane helix</keyword>
<evidence type="ECO:0000313" key="9">
    <source>
        <dbReference type="Proteomes" id="UP000245390"/>
    </source>
</evidence>
<dbReference type="GO" id="GO:0005886">
    <property type="term" value="C:plasma membrane"/>
    <property type="evidence" value="ECO:0007669"/>
    <property type="project" value="UniProtKB-SubCell"/>
</dbReference>
<dbReference type="InterPro" id="IPR051907">
    <property type="entry name" value="DoxX-like_oxidoreductase"/>
</dbReference>
<feature type="transmembrane region" description="Helical" evidence="7">
    <location>
        <begin position="92"/>
        <end position="112"/>
    </location>
</feature>
<feature type="transmembrane region" description="Helical" evidence="7">
    <location>
        <begin position="124"/>
        <end position="142"/>
    </location>
</feature>
<dbReference type="InterPro" id="IPR032808">
    <property type="entry name" value="DoxX"/>
</dbReference>
<evidence type="ECO:0000313" key="8">
    <source>
        <dbReference type="EMBL" id="PWK55607.1"/>
    </source>
</evidence>
<dbReference type="KEGG" id="salo:EF888_16915"/>
<protein>
    <submittedName>
        <fullName evidence="8">Putative oxidoreductase</fullName>
    </submittedName>
</protein>
<sequence length="147" mass="15290">MTYATVSTSSRSSLVDGITNADLAATVLRVSMGAMFLAHAGLKLFVFTPAGAAAYFASLGLPGPLAYLVIAAELFGGLALILGVYSRWVSLALVPILLGSIYVPHGAAGFFFSNEGGGWEFPAFWTVTLVVQALLGDGAFALKRDRA</sequence>
<keyword evidence="9" id="KW-1185">Reference proteome</keyword>